<accession>A0AAD8IKF5</accession>
<dbReference type="InterPro" id="IPR050796">
    <property type="entry name" value="SCF_F-box_component"/>
</dbReference>
<dbReference type="PANTHER" id="PTHR31672:SF13">
    <property type="entry name" value="F-BOX PROTEIN CPR30-LIKE"/>
    <property type="match status" value="1"/>
</dbReference>
<dbReference type="Pfam" id="PF08268">
    <property type="entry name" value="FBA_3"/>
    <property type="match status" value="1"/>
</dbReference>
<feature type="domain" description="F-box" evidence="1">
    <location>
        <begin position="14"/>
        <end position="54"/>
    </location>
</feature>
<evidence type="ECO:0000313" key="2">
    <source>
        <dbReference type="EMBL" id="KAK1387350.1"/>
    </source>
</evidence>
<gene>
    <name evidence="2" type="ORF">POM88_015528</name>
</gene>
<dbReference type="InterPro" id="IPR013187">
    <property type="entry name" value="F-box-assoc_dom_typ3"/>
</dbReference>
<evidence type="ECO:0000313" key="3">
    <source>
        <dbReference type="Proteomes" id="UP001237642"/>
    </source>
</evidence>
<evidence type="ECO:0000259" key="1">
    <source>
        <dbReference type="SMART" id="SM00256"/>
    </source>
</evidence>
<dbReference type="NCBIfam" id="TIGR01640">
    <property type="entry name" value="F_box_assoc_1"/>
    <property type="match status" value="1"/>
</dbReference>
<dbReference type="InterPro" id="IPR001810">
    <property type="entry name" value="F-box_dom"/>
</dbReference>
<name>A0AAD8IKF5_9APIA</name>
<keyword evidence="3" id="KW-1185">Reference proteome</keyword>
<dbReference type="Pfam" id="PF00646">
    <property type="entry name" value="F-box"/>
    <property type="match status" value="1"/>
</dbReference>
<protein>
    <recommendedName>
        <fullName evidence="1">F-box domain-containing protein</fullName>
    </recommendedName>
</protein>
<reference evidence="2" key="2">
    <citation type="submission" date="2023-05" db="EMBL/GenBank/DDBJ databases">
        <authorList>
            <person name="Schelkunov M.I."/>
        </authorList>
    </citation>
    <scope>NUCLEOTIDE SEQUENCE</scope>
    <source>
        <strain evidence="2">Hsosn_3</strain>
        <tissue evidence="2">Leaf</tissue>
    </source>
</reference>
<comment type="caution">
    <text evidence="2">The sequence shown here is derived from an EMBL/GenBank/DDBJ whole genome shotgun (WGS) entry which is preliminary data.</text>
</comment>
<dbReference type="PANTHER" id="PTHR31672">
    <property type="entry name" value="BNACNNG10540D PROTEIN"/>
    <property type="match status" value="1"/>
</dbReference>
<dbReference type="InterPro" id="IPR036047">
    <property type="entry name" value="F-box-like_dom_sf"/>
</dbReference>
<dbReference type="SUPFAM" id="SSF81383">
    <property type="entry name" value="F-box domain"/>
    <property type="match status" value="1"/>
</dbReference>
<dbReference type="Proteomes" id="UP001237642">
    <property type="component" value="Unassembled WGS sequence"/>
</dbReference>
<reference evidence="2" key="1">
    <citation type="submission" date="2023-02" db="EMBL/GenBank/DDBJ databases">
        <title>Genome of toxic invasive species Heracleum sosnowskyi carries increased number of genes despite the absence of recent whole-genome duplications.</title>
        <authorList>
            <person name="Schelkunov M."/>
            <person name="Shtratnikova V."/>
            <person name="Makarenko M."/>
            <person name="Klepikova A."/>
            <person name="Omelchenko D."/>
            <person name="Novikova G."/>
            <person name="Obukhova E."/>
            <person name="Bogdanov V."/>
            <person name="Penin A."/>
            <person name="Logacheva M."/>
        </authorList>
    </citation>
    <scope>NUCLEOTIDE SEQUENCE</scope>
    <source>
        <strain evidence="2">Hsosn_3</strain>
        <tissue evidence="2">Leaf</tissue>
    </source>
</reference>
<dbReference type="SMART" id="SM00256">
    <property type="entry name" value="FBOX"/>
    <property type="match status" value="1"/>
</dbReference>
<proteinExistence type="predicted"/>
<dbReference type="SUPFAM" id="SSF50965">
    <property type="entry name" value="Galactose oxidase, central domain"/>
    <property type="match status" value="1"/>
</dbReference>
<sequence>MVEVYSASADMIGGSEDLIDKILLCLPVRSLVRFKSVSKQWNLFISNPGFGLAHTLKNTSSGIPIGLFLYYTDILNKRSTVNSVPLGGKIPSFDDSMEIVQCCNGLNLFRIEQRYCVCNLATNQLESVPLPELYPSTARFGAWFLAFDPSISSHYKIVCMQEVENRTNRFLIFSSETSRWKDANVRTNYVNISLWESAKGVYFKGAIYCLVFNYCHDGVFYRFDVEAGKLTGISLPPSYNDYNASHFGYFGEFNGHLHLVCDRDGFAERFNVFELDHVNDKWFVKYKVHFECSMFWFPEVVVQEVLRYAYSIVSVVSGEKEEDSALIMTIPGKVVCYNIRSKKIEVLHELPPETLSEYGHVHFTLTFPFIPTLFPL</sequence>
<dbReference type="AlphaFoldDB" id="A0AAD8IKF5"/>
<dbReference type="EMBL" id="JAUIZM010000004">
    <property type="protein sequence ID" value="KAK1387350.1"/>
    <property type="molecule type" value="Genomic_DNA"/>
</dbReference>
<dbReference type="InterPro" id="IPR011043">
    <property type="entry name" value="Gal_Oxase/kelch_b-propeller"/>
</dbReference>
<dbReference type="InterPro" id="IPR017451">
    <property type="entry name" value="F-box-assoc_interact_dom"/>
</dbReference>
<organism evidence="2 3">
    <name type="scientific">Heracleum sosnowskyi</name>
    <dbReference type="NCBI Taxonomy" id="360622"/>
    <lineage>
        <taxon>Eukaryota</taxon>
        <taxon>Viridiplantae</taxon>
        <taxon>Streptophyta</taxon>
        <taxon>Embryophyta</taxon>
        <taxon>Tracheophyta</taxon>
        <taxon>Spermatophyta</taxon>
        <taxon>Magnoliopsida</taxon>
        <taxon>eudicotyledons</taxon>
        <taxon>Gunneridae</taxon>
        <taxon>Pentapetalae</taxon>
        <taxon>asterids</taxon>
        <taxon>campanulids</taxon>
        <taxon>Apiales</taxon>
        <taxon>Apiaceae</taxon>
        <taxon>Apioideae</taxon>
        <taxon>apioid superclade</taxon>
        <taxon>Tordylieae</taxon>
        <taxon>Tordyliinae</taxon>
        <taxon>Heracleum</taxon>
    </lineage>
</organism>